<dbReference type="SUPFAM" id="SSF56784">
    <property type="entry name" value="HAD-like"/>
    <property type="match status" value="1"/>
</dbReference>
<evidence type="ECO:0000256" key="3">
    <source>
        <dbReference type="ARBA" id="ARBA00022723"/>
    </source>
</evidence>
<keyword evidence="5" id="KW-0119">Carbohydrate metabolism</keyword>
<protein>
    <submittedName>
        <fullName evidence="6">HAD family phosphatase</fullName>
    </submittedName>
</protein>
<comment type="similarity">
    <text evidence="2">Belongs to the HAD-like hydrolase superfamily. CbbY/CbbZ/Gph/YieH family.</text>
</comment>
<dbReference type="InterPro" id="IPR006439">
    <property type="entry name" value="HAD-SF_hydro_IA"/>
</dbReference>
<comment type="caution">
    <text evidence="6">The sequence shown here is derived from an EMBL/GenBank/DDBJ whole genome shotgun (WGS) entry which is preliminary data.</text>
</comment>
<organism evidence="6 7">
    <name type="scientific">Neolewinella aurantiaca</name>
    <dbReference type="NCBI Taxonomy" id="2602767"/>
    <lineage>
        <taxon>Bacteria</taxon>
        <taxon>Pseudomonadati</taxon>
        <taxon>Bacteroidota</taxon>
        <taxon>Saprospiria</taxon>
        <taxon>Saprospirales</taxon>
        <taxon>Lewinellaceae</taxon>
        <taxon>Neolewinella</taxon>
    </lineage>
</organism>
<dbReference type="InterPro" id="IPR036412">
    <property type="entry name" value="HAD-like_sf"/>
</dbReference>
<comment type="cofactor">
    <cofactor evidence="1">
        <name>Mg(2+)</name>
        <dbReference type="ChEBI" id="CHEBI:18420"/>
    </cofactor>
</comment>
<dbReference type="InterPro" id="IPR051600">
    <property type="entry name" value="Beta-PGM-like"/>
</dbReference>
<evidence type="ECO:0000256" key="2">
    <source>
        <dbReference type="ARBA" id="ARBA00006171"/>
    </source>
</evidence>
<dbReference type="AlphaFoldDB" id="A0A5C7FKR4"/>
<dbReference type="PANTHER" id="PTHR46193">
    <property type="entry name" value="6-PHOSPHOGLUCONATE PHOSPHATASE"/>
    <property type="match status" value="1"/>
</dbReference>
<sequence length="252" mass="27763">MTVHFAPALWAVFVFLHKSFSHCLRSKGWFYLSKKKMTTYLALLCDLDGTLANSEPQHCSAWLEMLHEDYQLDYDEHWFEQWIGTSDRVVADWVIKEHQLAVTQQGLIDGKQKRFHHLVKTAGEGFPGVAEELGKIAEHFPIAIATNSGRADTDVVIPALSLDRFTNVVVTATDVKNMKPAPDIYLLAAERLGVHAGACIAIEDSKPGGEAAKAAGCYLIGLNDGVDMADEIVHDNAGALARAREILSTVYV</sequence>
<dbReference type="InterPro" id="IPR023198">
    <property type="entry name" value="PGP-like_dom2"/>
</dbReference>
<keyword evidence="3" id="KW-0479">Metal-binding</keyword>
<reference evidence="6 7" key="1">
    <citation type="submission" date="2019-08" db="EMBL/GenBank/DDBJ databases">
        <title>Lewinella sp. strain SSH13 Genome sequencing and assembly.</title>
        <authorList>
            <person name="Kim I."/>
        </authorList>
    </citation>
    <scope>NUCLEOTIDE SEQUENCE [LARGE SCALE GENOMIC DNA]</scope>
    <source>
        <strain evidence="6 7">SSH13</strain>
    </source>
</reference>
<dbReference type="Gene3D" id="1.10.150.240">
    <property type="entry name" value="Putative phosphatase, domain 2"/>
    <property type="match status" value="1"/>
</dbReference>
<gene>
    <name evidence="6" type="ORF">FUA23_20600</name>
</gene>
<dbReference type="NCBIfam" id="TIGR01509">
    <property type="entry name" value="HAD-SF-IA-v3"/>
    <property type="match status" value="1"/>
</dbReference>
<dbReference type="Pfam" id="PF13419">
    <property type="entry name" value="HAD_2"/>
    <property type="match status" value="1"/>
</dbReference>
<dbReference type="Gene3D" id="3.40.50.1000">
    <property type="entry name" value="HAD superfamily/HAD-like"/>
    <property type="match status" value="1"/>
</dbReference>
<dbReference type="InterPro" id="IPR023214">
    <property type="entry name" value="HAD_sf"/>
</dbReference>
<keyword evidence="7" id="KW-1185">Reference proteome</keyword>
<dbReference type="Proteomes" id="UP000321907">
    <property type="component" value="Unassembled WGS sequence"/>
</dbReference>
<dbReference type="CDD" id="cd07505">
    <property type="entry name" value="HAD_BPGM-like"/>
    <property type="match status" value="1"/>
</dbReference>
<dbReference type="InterPro" id="IPR041492">
    <property type="entry name" value="HAD_2"/>
</dbReference>
<dbReference type="PANTHER" id="PTHR46193:SF18">
    <property type="entry name" value="HEXITOL PHOSPHATASE B"/>
    <property type="match status" value="1"/>
</dbReference>
<proteinExistence type="inferred from homology"/>
<dbReference type="GO" id="GO:0046872">
    <property type="term" value="F:metal ion binding"/>
    <property type="evidence" value="ECO:0007669"/>
    <property type="project" value="UniProtKB-KW"/>
</dbReference>
<dbReference type="SFLD" id="SFLDS00003">
    <property type="entry name" value="Haloacid_Dehalogenase"/>
    <property type="match status" value="1"/>
</dbReference>
<dbReference type="OrthoDB" id="9797743at2"/>
<keyword evidence="4" id="KW-0460">Magnesium</keyword>
<dbReference type="EMBL" id="VOXD01000047">
    <property type="protein sequence ID" value="TXF85415.1"/>
    <property type="molecule type" value="Genomic_DNA"/>
</dbReference>
<evidence type="ECO:0000256" key="5">
    <source>
        <dbReference type="ARBA" id="ARBA00023277"/>
    </source>
</evidence>
<accession>A0A5C7FKR4</accession>
<dbReference type="GO" id="GO:0003824">
    <property type="term" value="F:catalytic activity"/>
    <property type="evidence" value="ECO:0007669"/>
    <property type="project" value="UniProtKB-ARBA"/>
</dbReference>
<dbReference type="SFLD" id="SFLDG01129">
    <property type="entry name" value="C1.5:_HAD__Beta-PGM__Phosphata"/>
    <property type="match status" value="1"/>
</dbReference>
<evidence type="ECO:0000256" key="4">
    <source>
        <dbReference type="ARBA" id="ARBA00022842"/>
    </source>
</evidence>
<name>A0A5C7FKR4_9BACT</name>
<evidence type="ECO:0000256" key="1">
    <source>
        <dbReference type="ARBA" id="ARBA00001946"/>
    </source>
</evidence>
<evidence type="ECO:0000313" key="7">
    <source>
        <dbReference type="Proteomes" id="UP000321907"/>
    </source>
</evidence>
<evidence type="ECO:0000313" key="6">
    <source>
        <dbReference type="EMBL" id="TXF85415.1"/>
    </source>
</evidence>